<dbReference type="InterPro" id="IPR036291">
    <property type="entry name" value="NAD(P)-bd_dom_sf"/>
</dbReference>
<dbReference type="EMBL" id="LR593887">
    <property type="protein sequence ID" value="VTS00324.1"/>
    <property type="molecule type" value="Genomic_DNA"/>
</dbReference>
<dbReference type="EMBL" id="LR586016">
    <property type="protein sequence ID" value="VIP02079.1"/>
    <property type="molecule type" value="Genomic_DNA"/>
</dbReference>
<dbReference type="PANTHER" id="PTHR42687">
    <property type="entry name" value="L-THREONINE 3-DEHYDROGENASE"/>
    <property type="match status" value="1"/>
</dbReference>
<dbReference type="AlphaFoldDB" id="A0A6C2YLG6"/>
<sequence>MRQRVVLITGAGGEIGHSLINRLGNDPDRPVITLDLNPLAPSLAGRVRFHYTGSILDAQLLDRILAEYQVERIFHLAALLSTRSEFAPVTAHRVNVEGTMTMLDFAQKQAESHGHPVVFMYPSSIAAFGMPNLSIKQQAGAVLEDDFNHPTTMYGCNKLYCEHLGRYYARHYKQLASENLAGKVDFRCIRFPGLISAFTVPSGGTSDYGPEMIHAAAKGTPYACFVRLDTRIPFMTMPDAVEALLKFADAPREKLTRTVYNLKAFSPTAEEFAQMTKRFFPDAVISTQLDAKRQGIVDSWPADVNDEAARRDWGFDPQHSFEQAFTDYLVPQLRKSGQSAGH</sequence>
<keyword evidence="4" id="KW-1185">Reference proteome</keyword>
<proteinExistence type="inferred from homology"/>
<dbReference type="SUPFAM" id="SSF51735">
    <property type="entry name" value="NAD(P)-binding Rossmann-fold domains"/>
    <property type="match status" value="1"/>
</dbReference>
<organism evidence="3">
    <name type="scientific">Tuwongella immobilis</name>
    <dbReference type="NCBI Taxonomy" id="692036"/>
    <lineage>
        <taxon>Bacteria</taxon>
        <taxon>Pseudomonadati</taxon>
        <taxon>Planctomycetota</taxon>
        <taxon>Planctomycetia</taxon>
        <taxon>Gemmatales</taxon>
        <taxon>Gemmataceae</taxon>
        <taxon>Tuwongella</taxon>
    </lineage>
</organism>
<gene>
    <name evidence="3" type="ORF">GMBLW1_18810</name>
</gene>
<dbReference type="PANTHER" id="PTHR42687:SF1">
    <property type="entry name" value="L-THREONINE 3-DEHYDROGENASE, MITOCHONDRIAL"/>
    <property type="match status" value="1"/>
</dbReference>
<dbReference type="Gene3D" id="3.40.50.720">
    <property type="entry name" value="NAD(P)-binding Rossmann-like Domain"/>
    <property type="match status" value="1"/>
</dbReference>
<dbReference type="Pfam" id="PF01370">
    <property type="entry name" value="Epimerase"/>
    <property type="match status" value="1"/>
</dbReference>
<dbReference type="InterPro" id="IPR001509">
    <property type="entry name" value="Epimerase_deHydtase"/>
</dbReference>
<evidence type="ECO:0000259" key="2">
    <source>
        <dbReference type="Pfam" id="PF01370"/>
    </source>
</evidence>
<evidence type="ECO:0000256" key="1">
    <source>
        <dbReference type="ARBA" id="ARBA00007637"/>
    </source>
</evidence>
<dbReference type="KEGG" id="tim:GMBLW1_18810"/>
<dbReference type="Proteomes" id="UP000464378">
    <property type="component" value="Chromosome"/>
</dbReference>
<dbReference type="InParanoid" id="A0A6C2YLG6"/>
<accession>A0A6C2YLG6</accession>
<dbReference type="InterPro" id="IPR051225">
    <property type="entry name" value="NAD(P)_epim/dehydratase"/>
</dbReference>
<dbReference type="RefSeq" id="WP_162657291.1">
    <property type="nucleotide sequence ID" value="NZ_LR593887.1"/>
</dbReference>
<feature type="domain" description="NAD-dependent epimerase/dehydratase" evidence="2">
    <location>
        <begin position="6"/>
        <end position="262"/>
    </location>
</feature>
<evidence type="ECO:0000313" key="3">
    <source>
        <dbReference type="EMBL" id="VIP02079.1"/>
    </source>
</evidence>
<dbReference type="GO" id="GO:0008743">
    <property type="term" value="F:L-threonine 3-dehydrogenase activity"/>
    <property type="evidence" value="ECO:0007669"/>
    <property type="project" value="TreeGrafter"/>
</dbReference>
<comment type="similarity">
    <text evidence="1">Belongs to the NAD(P)-dependent epimerase/dehydratase family.</text>
</comment>
<dbReference type="GO" id="GO:0006567">
    <property type="term" value="P:L-threonine catabolic process"/>
    <property type="evidence" value="ECO:0007669"/>
    <property type="project" value="TreeGrafter"/>
</dbReference>
<evidence type="ECO:0000313" key="4">
    <source>
        <dbReference type="Proteomes" id="UP000464378"/>
    </source>
</evidence>
<reference evidence="3" key="1">
    <citation type="submission" date="2019-04" db="EMBL/GenBank/DDBJ databases">
        <authorList>
            <consortium name="Science for Life Laboratories"/>
        </authorList>
    </citation>
    <scope>NUCLEOTIDE SEQUENCE</scope>
    <source>
        <strain evidence="3">MBLW1</strain>
    </source>
</reference>
<name>A0A6C2YLG6_9BACT</name>
<protein>
    <recommendedName>
        <fullName evidence="2">NAD-dependent epimerase/dehydratase domain-containing protein</fullName>
    </recommendedName>
</protein>